<dbReference type="SUPFAM" id="SSF55116">
    <property type="entry name" value="Formiminotransferase domain of formiminotransferase-cyclodeaminase"/>
    <property type="match status" value="1"/>
</dbReference>
<proteinExistence type="predicted"/>
<evidence type="ECO:0000259" key="1">
    <source>
        <dbReference type="SMART" id="SM01222"/>
    </source>
</evidence>
<sequence>MSRQLVACLLNVSEGRKLHVVEKIAEAAVKSVNTTTTTPPTDWLINATVLNIFQDYDYHRSVITIVSSQDKIGACVEAGCRTAYELIDLSKHEGVHPRLGAVDLVPLHPISENMSLQSLGHTAAGE</sequence>
<evidence type="ECO:0000313" key="2">
    <source>
        <dbReference type="EMBL" id="KAK4323973.1"/>
    </source>
</evidence>
<dbReference type="GO" id="GO:0005542">
    <property type="term" value="F:folic acid binding"/>
    <property type="evidence" value="ECO:0007669"/>
    <property type="project" value="InterPro"/>
</dbReference>
<dbReference type="InterPro" id="IPR037064">
    <property type="entry name" value="Formiminotransferase_N_sf"/>
</dbReference>
<dbReference type="GO" id="GO:0016740">
    <property type="term" value="F:transferase activity"/>
    <property type="evidence" value="ECO:0007669"/>
    <property type="project" value="InterPro"/>
</dbReference>
<dbReference type="EMBL" id="JAWZYT010000398">
    <property type="protein sequence ID" value="KAK4323973.1"/>
    <property type="molecule type" value="Genomic_DNA"/>
</dbReference>
<evidence type="ECO:0000313" key="3">
    <source>
        <dbReference type="Proteomes" id="UP001292094"/>
    </source>
</evidence>
<dbReference type="InterPro" id="IPR012886">
    <property type="entry name" value="Formiminotransferase_N"/>
</dbReference>
<organism evidence="2 3">
    <name type="scientific">Petrolisthes manimaculis</name>
    <dbReference type="NCBI Taxonomy" id="1843537"/>
    <lineage>
        <taxon>Eukaryota</taxon>
        <taxon>Metazoa</taxon>
        <taxon>Ecdysozoa</taxon>
        <taxon>Arthropoda</taxon>
        <taxon>Crustacea</taxon>
        <taxon>Multicrustacea</taxon>
        <taxon>Malacostraca</taxon>
        <taxon>Eumalacostraca</taxon>
        <taxon>Eucarida</taxon>
        <taxon>Decapoda</taxon>
        <taxon>Pleocyemata</taxon>
        <taxon>Anomura</taxon>
        <taxon>Galatheoidea</taxon>
        <taxon>Porcellanidae</taxon>
        <taxon>Petrolisthes</taxon>
    </lineage>
</organism>
<keyword evidence="3" id="KW-1185">Reference proteome</keyword>
<dbReference type="SMART" id="SM01222">
    <property type="entry name" value="FTCD_N"/>
    <property type="match status" value="1"/>
</dbReference>
<comment type="caution">
    <text evidence="2">The sequence shown here is derived from an EMBL/GenBank/DDBJ whole genome shotgun (WGS) entry which is preliminary data.</text>
</comment>
<accession>A0AAE1UGQ8</accession>
<name>A0AAE1UGQ8_9EUCA</name>
<dbReference type="AlphaFoldDB" id="A0AAE1UGQ8"/>
<reference evidence="2" key="1">
    <citation type="submission" date="2023-11" db="EMBL/GenBank/DDBJ databases">
        <title>Genome assemblies of two species of porcelain crab, Petrolisthes cinctipes and Petrolisthes manimaculis (Anomura: Porcellanidae).</title>
        <authorList>
            <person name="Angst P."/>
        </authorList>
    </citation>
    <scope>NUCLEOTIDE SEQUENCE</scope>
    <source>
        <strain evidence="2">PB745_02</strain>
        <tissue evidence="2">Gill</tissue>
    </source>
</reference>
<dbReference type="Gene3D" id="3.30.990.10">
    <property type="entry name" value="Formiminotransferase, N-terminal subdomain"/>
    <property type="match status" value="1"/>
</dbReference>
<dbReference type="PANTHER" id="PTHR12234:SF1">
    <property type="entry name" value="FORMIMINOTRANSFERASE N-TERMINAL SUBDOMAIN-CONTAINING PROTEIN"/>
    <property type="match status" value="1"/>
</dbReference>
<gene>
    <name evidence="2" type="ORF">Pmani_005365</name>
</gene>
<dbReference type="InterPro" id="IPR051623">
    <property type="entry name" value="FTCD"/>
</dbReference>
<dbReference type="InterPro" id="IPR022384">
    <property type="entry name" value="FormiminoTrfase_cat_dom_sf"/>
</dbReference>
<dbReference type="Pfam" id="PF07837">
    <property type="entry name" value="FTCD_N"/>
    <property type="match status" value="1"/>
</dbReference>
<feature type="domain" description="Formiminotransferase N-terminal subdomain" evidence="1">
    <location>
        <begin position="4"/>
        <end position="126"/>
    </location>
</feature>
<protein>
    <recommendedName>
        <fullName evidence="1">Formiminotransferase N-terminal subdomain domain-containing protein</fullName>
    </recommendedName>
</protein>
<dbReference type="PANTHER" id="PTHR12234">
    <property type="entry name" value="FORMIMINOTRANSFERASE-CYCLODEAMINASE"/>
    <property type="match status" value="1"/>
</dbReference>
<dbReference type="Proteomes" id="UP001292094">
    <property type="component" value="Unassembled WGS sequence"/>
</dbReference>